<name>A0A382QUK0_9ZZZZ</name>
<proteinExistence type="predicted"/>
<evidence type="ECO:0000313" key="1">
    <source>
        <dbReference type="EMBL" id="SVC88535.1"/>
    </source>
</evidence>
<feature type="non-terminal residue" evidence="1">
    <location>
        <position position="26"/>
    </location>
</feature>
<reference evidence="1" key="1">
    <citation type="submission" date="2018-05" db="EMBL/GenBank/DDBJ databases">
        <authorList>
            <person name="Lanie J.A."/>
            <person name="Ng W.-L."/>
            <person name="Kazmierczak K.M."/>
            <person name="Andrzejewski T.M."/>
            <person name="Davidsen T.M."/>
            <person name="Wayne K.J."/>
            <person name="Tettelin H."/>
            <person name="Glass J.I."/>
            <person name="Rusch D."/>
            <person name="Podicherti R."/>
            <person name="Tsui H.-C.T."/>
            <person name="Winkler M.E."/>
        </authorList>
    </citation>
    <scope>NUCLEOTIDE SEQUENCE</scope>
</reference>
<accession>A0A382QUK0</accession>
<sequence length="26" mass="3003">MVTELQYDFHKTGSSIEKIIVAIHGW</sequence>
<gene>
    <name evidence="1" type="ORF">METZ01_LOCUS341389</name>
</gene>
<organism evidence="1">
    <name type="scientific">marine metagenome</name>
    <dbReference type="NCBI Taxonomy" id="408172"/>
    <lineage>
        <taxon>unclassified sequences</taxon>
        <taxon>metagenomes</taxon>
        <taxon>ecological metagenomes</taxon>
    </lineage>
</organism>
<dbReference type="EMBL" id="UINC01116653">
    <property type="protein sequence ID" value="SVC88535.1"/>
    <property type="molecule type" value="Genomic_DNA"/>
</dbReference>
<protein>
    <submittedName>
        <fullName evidence="1">Uncharacterized protein</fullName>
    </submittedName>
</protein>
<dbReference type="AlphaFoldDB" id="A0A382QUK0"/>